<dbReference type="Pfam" id="PF14244">
    <property type="entry name" value="Retrotran_gag_3"/>
    <property type="match status" value="1"/>
</dbReference>
<dbReference type="GO" id="GO:0016301">
    <property type="term" value="F:kinase activity"/>
    <property type="evidence" value="ECO:0007669"/>
    <property type="project" value="UniProtKB-KW"/>
</dbReference>
<dbReference type="OrthoDB" id="1424874at2759"/>
<keyword evidence="3" id="KW-0064">Aspartyl protease</keyword>
<dbReference type="InterPro" id="IPR054722">
    <property type="entry name" value="PolX-like_BBD"/>
</dbReference>
<keyword evidence="2" id="KW-0479">Metal-binding</keyword>
<keyword evidence="7" id="KW-0675">Receptor</keyword>
<evidence type="ECO:0000259" key="6">
    <source>
        <dbReference type="PROSITE" id="PS50994"/>
    </source>
</evidence>
<dbReference type="InterPro" id="IPR001584">
    <property type="entry name" value="Integrase_cat-core"/>
</dbReference>
<feature type="compositionally biased region" description="Low complexity" evidence="5">
    <location>
        <begin position="1"/>
        <end position="20"/>
    </location>
</feature>
<feature type="compositionally biased region" description="Pro residues" evidence="5">
    <location>
        <begin position="824"/>
        <end position="845"/>
    </location>
</feature>
<proteinExistence type="predicted"/>
<feature type="compositionally biased region" description="Polar residues" evidence="5">
    <location>
        <begin position="846"/>
        <end position="865"/>
    </location>
</feature>
<dbReference type="CDD" id="cd09272">
    <property type="entry name" value="RNase_HI_RT_Ty1"/>
    <property type="match status" value="1"/>
</dbReference>
<dbReference type="InterPro" id="IPR043502">
    <property type="entry name" value="DNA/RNA_pol_sf"/>
</dbReference>
<dbReference type="SUPFAM" id="SSF53098">
    <property type="entry name" value="Ribonuclease H-like"/>
    <property type="match status" value="1"/>
</dbReference>
<dbReference type="Pfam" id="PF07727">
    <property type="entry name" value="RVT_2"/>
    <property type="match status" value="2"/>
</dbReference>
<evidence type="ECO:0000256" key="2">
    <source>
        <dbReference type="ARBA" id="ARBA00022723"/>
    </source>
</evidence>
<evidence type="ECO:0000256" key="5">
    <source>
        <dbReference type="SAM" id="MobiDB-lite"/>
    </source>
</evidence>
<keyword evidence="7" id="KW-0808">Transferase</keyword>
<dbReference type="GO" id="GO:0006508">
    <property type="term" value="P:proteolysis"/>
    <property type="evidence" value="ECO:0007669"/>
    <property type="project" value="UniProtKB-KW"/>
</dbReference>
<dbReference type="InterPro" id="IPR029472">
    <property type="entry name" value="Copia-like_N"/>
</dbReference>
<dbReference type="Proteomes" id="UP000245207">
    <property type="component" value="Unassembled WGS sequence"/>
</dbReference>
<dbReference type="PROSITE" id="PS50994">
    <property type="entry name" value="INTEGRASE"/>
    <property type="match status" value="1"/>
</dbReference>
<sequence length="1400" mass="157907">MAPPNNTQDDTNHNHNTTTDLNSPNHPLYLHPNDHPGLILISKKLTRSDNYSSWKRSMMIALNAKNKLKIVTGEYVEPSSDSEERAMWERTNDMIISWILNTISDQISNNLNFITTACDLWSELHEHYAQLDGHRIYQLVNDIVGLKQQNSSIEVYYHKLKGLWDEHDALEAPYLCNCVCNCENGKNNGDREQRKRLIQFLMGLDECYANLRGQILLLQPLPTVSKAYSMIRQEEKQREGTLPKPLGSTAFGAQSNPTQFSNNRFGNTNRNNNSQSQERPQTGRRSSFKTGVYCTNCYKEGHTSDECYRLKGYPIGHPLLGKYKPPVNRNVTENRGTRTVNAVQGQDAGSTSTQAQAESSAGNDAVFVKMDQLQNQLNQVMLMMQQCQQSPPSGIVNSSTIRRHKFIASIMTKFKAAWVVDSGATDHICITLSIMHDTYLSSPPIHVTLPNGQTVEVKICGKVRINTDITLTNVFHIPSFAYNLLSVSQLTRQLPITTVFTSLSCYFQGLNKRIAHGNLYEGLYIIYPDKHTSTNPTILSTNSSDNTILWHSRLGHPSLPVLKHIKNISVSCNDEISNCSVCPLAKNHASPFTLSTSHASFPFELIHVDVWGPYKSPTINKCKYFLTIVDDFSRATWTYLIPSKDHATSQIKAFCSYVSNHFNKTIKTIRSDNGLEFLNSSLITFLEHHGIKHQTTCPYTPQQNARVERKHKQLLEVARALRFQANFPIHFWGHCILTATYLINRLPSKPIHNKSPFECLYGEPPSLDHLRVVGCQTFAHQHLHDKFEPRAISSVFVGYPPSQKDPSPDHSTGLDQSQSTTETPPIPEPPPITDPPIHTEPPPITSQPTQTHNPTHPQLRTSTRISKLPTKLHDYKITLPKSSKHHYTNFINYNNITSSSIRHQINTINNIIEPQSYTQAAKNPKWIDAMNLEMAALEANGTWIIVELPPGKIPIGCRWVYRIKFKADGSIDKYKARLVAKGFTQQEGVDYHETFAPVANMVTVRALLAVAIHNQWCIAQLDINNAFLHGDLKEEVYMKIPPGYSAPHTKTSVCKLQRSLYGLKQANRQWFIKLTTFLQHLGYVDDIILTGNNESYIISVKQQLHQEFSVKDLGSLHYYLGIEVLRNTTGLVMTQRKYTLELIQSAGLLDVKPSSTPFDPLIKLNHDDGDLIDDPSQYRALVGKLLYLTITIPDISYAAQTLSQFSQAHHTYKHLSKRSVTGYCIFLGSCLISWQSKKQGVVSRSSTEAEYRALADVTCEISWIKCLFKDLAIALALSPVQHARTKHIEIDCHFVRDKIKQGQVLPTFIPTRHQLADVLTKGLSKAPHYQCLSKYGICDPYTLPSCGEGKGISKINTVSSTCQPKLKAVMKSTRHQLESELLEEGITRVEELPSYALLTR</sequence>
<dbReference type="InterPro" id="IPR025724">
    <property type="entry name" value="GAG-pre-integrase_dom"/>
</dbReference>
<evidence type="ECO:0000256" key="3">
    <source>
        <dbReference type="ARBA" id="ARBA00022750"/>
    </source>
</evidence>
<dbReference type="GO" id="GO:0046872">
    <property type="term" value="F:metal ion binding"/>
    <property type="evidence" value="ECO:0007669"/>
    <property type="project" value="UniProtKB-KW"/>
</dbReference>
<dbReference type="GO" id="GO:0015074">
    <property type="term" value="P:DNA integration"/>
    <property type="evidence" value="ECO:0007669"/>
    <property type="project" value="InterPro"/>
</dbReference>
<dbReference type="Pfam" id="PF13976">
    <property type="entry name" value="gag_pre-integrs"/>
    <property type="match status" value="1"/>
</dbReference>
<feature type="region of interest" description="Disordered" evidence="5">
    <location>
        <begin position="1"/>
        <end position="28"/>
    </location>
</feature>
<gene>
    <name evidence="7" type="ORF">CTI12_AA111880</name>
</gene>
<dbReference type="PANTHER" id="PTHR42648:SF31">
    <property type="entry name" value="RNA-DIRECTED DNA POLYMERASE"/>
    <property type="match status" value="1"/>
</dbReference>
<dbReference type="InterPro" id="IPR039537">
    <property type="entry name" value="Retrotran_Ty1/copia-like"/>
</dbReference>
<feature type="compositionally biased region" description="Polar residues" evidence="5">
    <location>
        <begin position="809"/>
        <end position="819"/>
    </location>
</feature>
<keyword evidence="4" id="KW-0378">Hydrolase</keyword>
<reference evidence="7 8" key="1">
    <citation type="journal article" date="2018" name="Mol. Plant">
        <title>The genome of Artemisia annua provides insight into the evolution of Asteraceae family and artemisinin biosynthesis.</title>
        <authorList>
            <person name="Shen Q."/>
            <person name="Zhang L."/>
            <person name="Liao Z."/>
            <person name="Wang S."/>
            <person name="Yan T."/>
            <person name="Shi P."/>
            <person name="Liu M."/>
            <person name="Fu X."/>
            <person name="Pan Q."/>
            <person name="Wang Y."/>
            <person name="Lv Z."/>
            <person name="Lu X."/>
            <person name="Zhang F."/>
            <person name="Jiang W."/>
            <person name="Ma Y."/>
            <person name="Chen M."/>
            <person name="Hao X."/>
            <person name="Li L."/>
            <person name="Tang Y."/>
            <person name="Lv G."/>
            <person name="Zhou Y."/>
            <person name="Sun X."/>
            <person name="Brodelius P.E."/>
            <person name="Rose J.K.C."/>
            <person name="Tang K."/>
        </authorList>
    </citation>
    <scope>NUCLEOTIDE SEQUENCE [LARGE SCALE GENOMIC DNA]</scope>
    <source>
        <strain evidence="8">cv. Huhao1</strain>
        <tissue evidence="7">Leaf</tissue>
    </source>
</reference>
<evidence type="ECO:0000313" key="7">
    <source>
        <dbReference type="EMBL" id="PWA89235.1"/>
    </source>
</evidence>
<feature type="region of interest" description="Disordered" evidence="5">
    <location>
        <begin position="235"/>
        <end position="287"/>
    </location>
</feature>
<keyword evidence="8" id="KW-1185">Reference proteome</keyword>
<dbReference type="GO" id="GO:0003676">
    <property type="term" value="F:nucleic acid binding"/>
    <property type="evidence" value="ECO:0007669"/>
    <property type="project" value="InterPro"/>
</dbReference>
<organism evidence="7 8">
    <name type="scientific">Artemisia annua</name>
    <name type="common">Sweet wormwood</name>
    <dbReference type="NCBI Taxonomy" id="35608"/>
    <lineage>
        <taxon>Eukaryota</taxon>
        <taxon>Viridiplantae</taxon>
        <taxon>Streptophyta</taxon>
        <taxon>Embryophyta</taxon>
        <taxon>Tracheophyta</taxon>
        <taxon>Spermatophyta</taxon>
        <taxon>Magnoliopsida</taxon>
        <taxon>eudicotyledons</taxon>
        <taxon>Gunneridae</taxon>
        <taxon>Pentapetalae</taxon>
        <taxon>asterids</taxon>
        <taxon>campanulids</taxon>
        <taxon>Asterales</taxon>
        <taxon>Asteraceae</taxon>
        <taxon>Asteroideae</taxon>
        <taxon>Anthemideae</taxon>
        <taxon>Artemisiinae</taxon>
        <taxon>Artemisia</taxon>
    </lineage>
</organism>
<dbReference type="InterPro" id="IPR012337">
    <property type="entry name" value="RNaseH-like_sf"/>
</dbReference>
<dbReference type="PANTHER" id="PTHR42648">
    <property type="entry name" value="TRANSPOSASE, PUTATIVE-RELATED"/>
    <property type="match status" value="1"/>
</dbReference>
<feature type="compositionally biased region" description="Low complexity" evidence="5">
    <location>
        <begin position="261"/>
        <end position="280"/>
    </location>
</feature>
<evidence type="ECO:0000313" key="8">
    <source>
        <dbReference type="Proteomes" id="UP000245207"/>
    </source>
</evidence>
<feature type="compositionally biased region" description="Polar residues" evidence="5">
    <location>
        <begin position="251"/>
        <end position="260"/>
    </location>
</feature>
<dbReference type="InterPro" id="IPR013103">
    <property type="entry name" value="RVT_2"/>
</dbReference>
<dbReference type="Pfam" id="PF22936">
    <property type="entry name" value="Pol_BBD"/>
    <property type="match status" value="1"/>
</dbReference>
<dbReference type="STRING" id="35608.A0A2U1PU29"/>
<dbReference type="EMBL" id="PKPP01000736">
    <property type="protein sequence ID" value="PWA89235.1"/>
    <property type="molecule type" value="Genomic_DNA"/>
</dbReference>
<dbReference type="InterPro" id="IPR036397">
    <property type="entry name" value="RNaseH_sf"/>
</dbReference>
<dbReference type="Pfam" id="PF00665">
    <property type="entry name" value="rve"/>
    <property type="match status" value="1"/>
</dbReference>
<evidence type="ECO:0000256" key="4">
    <source>
        <dbReference type="ARBA" id="ARBA00022801"/>
    </source>
</evidence>
<keyword evidence="1" id="KW-0645">Protease</keyword>
<keyword evidence="7" id="KW-0418">Kinase</keyword>
<comment type="caution">
    <text evidence="7">The sequence shown here is derived from an EMBL/GenBank/DDBJ whole genome shotgun (WGS) entry which is preliminary data.</text>
</comment>
<dbReference type="SUPFAM" id="SSF56672">
    <property type="entry name" value="DNA/RNA polymerases"/>
    <property type="match status" value="1"/>
</dbReference>
<feature type="domain" description="Integrase catalytic" evidence="6">
    <location>
        <begin position="598"/>
        <end position="764"/>
    </location>
</feature>
<feature type="region of interest" description="Disordered" evidence="5">
    <location>
        <begin position="796"/>
        <end position="867"/>
    </location>
</feature>
<dbReference type="Gene3D" id="3.30.420.10">
    <property type="entry name" value="Ribonuclease H-like superfamily/Ribonuclease H"/>
    <property type="match status" value="1"/>
</dbReference>
<dbReference type="GO" id="GO:0004190">
    <property type="term" value="F:aspartic-type endopeptidase activity"/>
    <property type="evidence" value="ECO:0007669"/>
    <property type="project" value="UniProtKB-KW"/>
</dbReference>
<protein>
    <submittedName>
        <fullName evidence="7">Cysteine-rich RLK (Receptor-like protein kinase) 8</fullName>
    </submittedName>
</protein>
<evidence type="ECO:0000256" key="1">
    <source>
        <dbReference type="ARBA" id="ARBA00022670"/>
    </source>
</evidence>
<accession>A0A2U1PU29</accession>
<name>A0A2U1PU29_ARTAN</name>